<dbReference type="Pfam" id="PF04461">
    <property type="entry name" value="YajQ"/>
    <property type="match status" value="1"/>
</dbReference>
<dbReference type="EMBL" id="MOXJ01000012">
    <property type="protein sequence ID" value="PDO10576.1"/>
    <property type="molecule type" value="Genomic_DNA"/>
</dbReference>
<dbReference type="Gene3D" id="3.30.70.990">
    <property type="entry name" value="YajQ-like, domain 2"/>
    <property type="match status" value="1"/>
</dbReference>
<keyword evidence="1 3" id="KW-0547">Nucleotide-binding</keyword>
<proteinExistence type="inferred from homology"/>
<evidence type="ECO:0000313" key="5">
    <source>
        <dbReference type="Proteomes" id="UP000243688"/>
    </source>
</evidence>
<dbReference type="SUPFAM" id="SSF89963">
    <property type="entry name" value="YajQ-like"/>
    <property type="match status" value="2"/>
</dbReference>
<evidence type="ECO:0000256" key="1">
    <source>
        <dbReference type="ARBA" id="ARBA00022741"/>
    </source>
</evidence>
<dbReference type="InterPro" id="IPR007551">
    <property type="entry name" value="YajQ/Smlt4090-like"/>
</dbReference>
<name>A0A2A6E188_9BACL</name>
<evidence type="ECO:0000256" key="2">
    <source>
        <dbReference type="ARBA" id="ARBA00093450"/>
    </source>
</evidence>
<gene>
    <name evidence="4" type="ORF">BLM47_06230</name>
</gene>
<dbReference type="PANTHER" id="PTHR30476">
    <property type="entry name" value="UPF0234 PROTEIN YAJQ"/>
    <property type="match status" value="1"/>
</dbReference>
<dbReference type="PANTHER" id="PTHR30476:SF0">
    <property type="entry name" value="UPF0234 PROTEIN YAJQ"/>
    <property type="match status" value="1"/>
</dbReference>
<comment type="caution">
    <text evidence="4">The sequence shown here is derived from an EMBL/GenBank/DDBJ whole genome shotgun (WGS) entry which is preliminary data.</text>
</comment>
<dbReference type="InterPro" id="IPR035570">
    <property type="entry name" value="UPF0234_N"/>
</dbReference>
<dbReference type="GO" id="GO:0005829">
    <property type="term" value="C:cytosol"/>
    <property type="evidence" value="ECO:0007669"/>
    <property type="project" value="TreeGrafter"/>
</dbReference>
<dbReference type="Gene3D" id="3.30.70.860">
    <property type="match status" value="1"/>
</dbReference>
<comment type="similarity">
    <text evidence="2 3">Belongs to the YajQ family.</text>
</comment>
<evidence type="ECO:0000313" key="4">
    <source>
        <dbReference type="EMBL" id="PDO10576.1"/>
    </source>
</evidence>
<dbReference type="NCBIfam" id="NF003819">
    <property type="entry name" value="PRK05412.1"/>
    <property type="match status" value="1"/>
</dbReference>
<dbReference type="GO" id="GO:0000166">
    <property type="term" value="F:nucleotide binding"/>
    <property type="evidence" value="ECO:0007669"/>
    <property type="project" value="UniProtKB-UniRule"/>
</dbReference>
<comment type="function">
    <text evidence="3">Nucleotide-binding protein.</text>
</comment>
<organism evidence="4 5">
    <name type="scientific">Candidatus Reconcilbacillus cellulovorans</name>
    <dbReference type="NCBI Taxonomy" id="1906605"/>
    <lineage>
        <taxon>Bacteria</taxon>
        <taxon>Bacillati</taxon>
        <taxon>Bacillota</taxon>
        <taxon>Bacilli</taxon>
        <taxon>Bacillales</taxon>
        <taxon>Paenibacillaceae</taxon>
        <taxon>Candidatus Reconcilbacillus</taxon>
    </lineage>
</organism>
<dbReference type="InterPro" id="IPR036183">
    <property type="entry name" value="YajQ-like_sf"/>
</dbReference>
<dbReference type="Proteomes" id="UP000243688">
    <property type="component" value="Unassembled WGS sequence"/>
</dbReference>
<sequence>MASEYSFDIVSKIDMQEVQNAVDQAMREIETRFDFKGSRSRIEREKDALVVVSDDEAKLRSVVDILQSKLARRRVSLKALEYGKPEPAAHGTVRQRIALKQGIDAETAKKISSLIRDAKFKVKTQIRNDEVRVSGKSKDELQAVIRMLQSADLPIPLQFVNYR</sequence>
<evidence type="ECO:0000256" key="3">
    <source>
        <dbReference type="HAMAP-Rule" id="MF_00632"/>
    </source>
</evidence>
<protein>
    <recommendedName>
        <fullName evidence="3">Nucleotide-binding protein BLM47_06230</fullName>
    </recommendedName>
</protein>
<dbReference type="InterPro" id="IPR035571">
    <property type="entry name" value="UPF0234-like_C"/>
</dbReference>
<reference evidence="4 5" key="1">
    <citation type="submission" date="2016-12" db="EMBL/GenBank/DDBJ databases">
        <title>Candidatus Reconcilibacillus cellulovorans genome.</title>
        <authorList>
            <person name="Kolinko S."/>
            <person name="Wu Y.-W."/>
            <person name="Tachea F."/>
            <person name="Denzel E."/>
            <person name="Hiras J."/>
            <person name="Baecker N."/>
            <person name="Chan L.J."/>
            <person name="Eichorst S.A."/>
            <person name="Frey D."/>
            <person name="Adams P.D."/>
            <person name="Pray T."/>
            <person name="Tanjore D."/>
            <person name="Petzold C.J."/>
            <person name="Gladden J.M."/>
            <person name="Simmons B.A."/>
            <person name="Singer S.W."/>
        </authorList>
    </citation>
    <scope>NUCLEOTIDE SEQUENCE [LARGE SCALE GENOMIC DNA]</scope>
    <source>
        <strain evidence="4">JTherm</strain>
    </source>
</reference>
<accession>A0A2A6E188</accession>
<dbReference type="CDD" id="cd11740">
    <property type="entry name" value="YajQ_like"/>
    <property type="match status" value="1"/>
</dbReference>
<dbReference type="AlphaFoldDB" id="A0A2A6E188"/>
<dbReference type="HAMAP" id="MF_00632">
    <property type="entry name" value="UPF0234"/>
    <property type="match status" value="1"/>
</dbReference>